<dbReference type="GO" id="GO:0008199">
    <property type="term" value="F:ferric iron binding"/>
    <property type="evidence" value="ECO:0007669"/>
    <property type="project" value="InterPro"/>
</dbReference>
<evidence type="ECO:0000313" key="5">
    <source>
        <dbReference type="Proteomes" id="UP001145050"/>
    </source>
</evidence>
<dbReference type="InterPro" id="IPR023188">
    <property type="entry name" value="DPS_DNA-bd_CS"/>
</dbReference>
<proteinExistence type="inferred from homology"/>
<dbReference type="Gene3D" id="1.20.1260.10">
    <property type="match status" value="1"/>
</dbReference>
<dbReference type="PROSITE" id="PS00818">
    <property type="entry name" value="DPS_1"/>
    <property type="match status" value="1"/>
</dbReference>
<dbReference type="PIRSF" id="PIRSF005900">
    <property type="entry name" value="Dps"/>
    <property type="match status" value="1"/>
</dbReference>
<organism evidence="4 5">
    <name type="scientific">Terrihalobacillus insolitus</name>
    <dbReference type="NCBI Taxonomy" id="2950438"/>
    <lineage>
        <taxon>Bacteria</taxon>
        <taxon>Bacillati</taxon>
        <taxon>Bacillota</taxon>
        <taxon>Bacilli</taxon>
        <taxon>Bacillales</taxon>
        <taxon>Bacillaceae</taxon>
        <taxon>Terrihalobacillus</taxon>
    </lineage>
</organism>
<dbReference type="Proteomes" id="UP001145050">
    <property type="component" value="Unassembled WGS sequence"/>
</dbReference>
<accession>A0A9X3WU92</accession>
<dbReference type="InterPro" id="IPR009078">
    <property type="entry name" value="Ferritin-like_SF"/>
</dbReference>
<dbReference type="PROSITE" id="PS00819">
    <property type="entry name" value="DPS_2"/>
    <property type="match status" value="1"/>
</dbReference>
<dbReference type="InterPro" id="IPR002177">
    <property type="entry name" value="DPS_DNA-bd"/>
</dbReference>
<protein>
    <submittedName>
        <fullName evidence="4">DNA starvation/stationary phase protection protein</fullName>
    </submittedName>
</protein>
<dbReference type="SUPFAM" id="SSF47240">
    <property type="entry name" value="Ferritin-like"/>
    <property type="match status" value="1"/>
</dbReference>
<comment type="similarity">
    <text evidence="1 2">Belongs to the Dps family.</text>
</comment>
<dbReference type="EMBL" id="JAMQKB010000021">
    <property type="protein sequence ID" value="MDC3425810.1"/>
    <property type="molecule type" value="Genomic_DNA"/>
</dbReference>
<keyword evidence="5" id="KW-1185">Reference proteome</keyword>
<dbReference type="InterPro" id="IPR012347">
    <property type="entry name" value="Ferritin-like"/>
</dbReference>
<evidence type="ECO:0000313" key="4">
    <source>
        <dbReference type="EMBL" id="MDC3425810.1"/>
    </source>
</evidence>
<evidence type="ECO:0000256" key="2">
    <source>
        <dbReference type="RuleBase" id="RU003875"/>
    </source>
</evidence>
<dbReference type="GO" id="GO:0016722">
    <property type="term" value="F:oxidoreductase activity, acting on metal ions"/>
    <property type="evidence" value="ECO:0007669"/>
    <property type="project" value="InterPro"/>
</dbReference>
<dbReference type="PANTHER" id="PTHR42932:SF1">
    <property type="entry name" value="GENERAL STRESS PROTEIN 20U"/>
    <property type="match status" value="1"/>
</dbReference>
<sequence length="159" mass="18792">MLSGREGYRLQENQRLINFLNQELSNFAVLYVKLHRYHWFVQGRHFFKLHEVFEQLYKEAATDLDVIAERILAIGGKPLATMHMYIKEATIHEAQADDKENEIIGQLMKDYQSIIHEIKETGVPLTEEHNDQPTADLLNEFQGRFEKHVWMLQAYIAYE</sequence>
<dbReference type="InterPro" id="IPR008331">
    <property type="entry name" value="Ferritin_DPS_dom"/>
</dbReference>
<comment type="caution">
    <text evidence="4">The sequence shown here is derived from an EMBL/GenBank/DDBJ whole genome shotgun (WGS) entry which is preliminary data.</text>
</comment>
<dbReference type="PANTHER" id="PTHR42932">
    <property type="entry name" value="GENERAL STRESS PROTEIN 20U"/>
    <property type="match status" value="1"/>
</dbReference>
<dbReference type="AlphaFoldDB" id="A0A9X3WU92"/>
<dbReference type="CDD" id="cd01043">
    <property type="entry name" value="DPS"/>
    <property type="match status" value="1"/>
</dbReference>
<evidence type="ECO:0000256" key="1">
    <source>
        <dbReference type="ARBA" id="ARBA00009497"/>
    </source>
</evidence>
<evidence type="ECO:0000259" key="3">
    <source>
        <dbReference type="Pfam" id="PF00210"/>
    </source>
</evidence>
<dbReference type="Pfam" id="PF00210">
    <property type="entry name" value="Ferritin"/>
    <property type="match status" value="1"/>
</dbReference>
<feature type="domain" description="Ferritin/DPS" evidence="3">
    <location>
        <begin position="18"/>
        <end position="156"/>
    </location>
</feature>
<name>A0A9X3WU92_9BACI</name>
<dbReference type="PRINTS" id="PR01346">
    <property type="entry name" value="HELNAPAPROT"/>
</dbReference>
<reference evidence="4" key="1">
    <citation type="submission" date="2022-06" db="EMBL/GenBank/DDBJ databases">
        <title>Aquibacillus sp. a new bacterium isolated from soil saline samples.</title>
        <authorList>
            <person name="Galisteo C."/>
            <person name="De La Haba R."/>
            <person name="Sanchez-Porro C."/>
            <person name="Ventosa A."/>
        </authorList>
    </citation>
    <scope>NUCLEOTIDE SEQUENCE</scope>
    <source>
        <strain evidence="4">3ASR75-11</strain>
    </source>
</reference>
<gene>
    <name evidence="4" type="ORF">NC797_14980</name>
</gene>